<dbReference type="GO" id="GO:0036199">
    <property type="term" value="F:cholest-4-en-3-one 26-monooxygenase activity"/>
    <property type="evidence" value="ECO:0007669"/>
    <property type="project" value="TreeGrafter"/>
</dbReference>
<dbReference type="InterPro" id="IPR002397">
    <property type="entry name" value="Cyt_P450_B"/>
</dbReference>
<evidence type="ECO:0000256" key="6">
    <source>
        <dbReference type="ARBA" id="ARBA00023004"/>
    </source>
</evidence>
<dbReference type="GO" id="GO:0006707">
    <property type="term" value="P:cholesterol catabolic process"/>
    <property type="evidence" value="ECO:0007669"/>
    <property type="project" value="TreeGrafter"/>
</dbReference>
<gene>
    <name evidence="8" type="ORF">MRAB57_3864</name>
</gene>
<evidence type="ECO:0000313" key="8">
    <source>
        <dbReference type="EMBL" id="SPM36026.1"/>
    </source>
</evidence>
<keyword evidence="4" id="KW-0479">Metal-binding</keyword>
<dbReference type="PANTHER" id="PTHR46696">
    <property type="entry name" value="P450, PUTATIVE (EUROFUNG)-RELATED"/>
    <property type="match status" value="1"/>
</dbReference>
<dbReference type="AlphaFoldDB" id="A0A2U3NWY7"/>
<comment type="cofactor">
    <cofactor evidence="1">
        <name>heme</name>
        <dbReference type="ChEBI" id="CHEBI:30413"/>
    </cofactor>
</comment>
<dbReference type="GO" id="GO:0005506">
    <property type="term" value="F:iron ion binding"/>
    <property type="evidence" value="ECO:0007669"/>
    <property type="project" value="InterPro"/>
</dbReference>
<evidence type="ECO:0000256" key="4">
    <source>
        <dbReference type="ARBA" id="ARBA00022723"/>
    </source>
</evidence>
<dbReference type="InterPro" id="IPR036396">
    <property type="entry name" value="Cyt_P450_sf"/>
</dbReference>
<evidence type="ECO:0000256" key="3">
    <source>
        <dbReference type="ARBA" id="ARBA00022617"/>
    </source>
</evidence>
<dbReference type="SUPFAM" id="SSF48264">
    <property type="entry name" value="Cytochrome P450"/>
    <property type="match status" value="1"/>
</dbReference>
<evidence type="ECO:0000313" key="9">
    <source>
        <dbReference type="Proteomes" id="UP000240988"/>
    </source>
</evidence>
<keyword evidence="6" id="KW-0408">Iron</keyword>
<dbReference type="Gene3D" id="1.10.630.10">
    <property type="entry name" value="Cytochrome P450"/>
    <property type="match status" value="1"/>
</dbReference>
<dbReference type="STRING" id="1841860.GCA_900157375_03867"/>
<dbReference type="GO" id="GO:0008395">
    <property type="term" value="F:steroid hydroxylase activity"/>
    <property type="evidence" value="ECO:0007669"/>
    <property type="project" value="TreeGrafter"/>
</dbReference>
<dbReference type="PRINTS" id="PR00359">
    <property type="entry name" value="BP450"/>
</dbReference>
<dbReference type="PANTHER" id="PTHR46696:SF4">
    <property type="entry name" value="BIOTIN BIOSYNTHESIS CYTOCHROME P450"/>
    <property type="match status" value="1"/>
</dbReference>
<evidence type="ECO:0000256" key="7">
    <source>
        <dbReference type="ARBA" id="ARBA00023033"/>
    </source>
</evidence>
<keyword evidence="5" id="KW-0560">Oxidoreductase</keyword>
<feature type="non-terminal residue" evidence="8">
    <location>
        <position position="1"/>
    </location>
</feature>
<name>A0A2U3NWY7_9MYCO</name>
<dbReference type="GO" id="GO:0020037">
    <property type="term" value="F:heme binding"/>
    <property type="evidence" value="ECO:0007669"/>
    <property type="project" value="InterPro"/>
</dbReference>
<organism evidence="8 9">
    <name type="scientific">Mycobacterium rhizamassiliense</name>
    <dbReference type="NCBI Taxonomy" id="1841860"/>
    <lineage>
        <taxon>Bacteria</taxon>
        <taxon>Bacillati</taxon>
        <taxon>Actinomycetota</taxon>
        <taxon>Actinomycetes</taxon>
        <taxon>Mycobacteriales</taxon>
        <taxon>Mycobacteriaceae</taxon>
        <taxon>Mycobacterium</taxon>
    </lineage>
</organism>
<protein>
    <submittedName>
        <fullName evidence="8">Cytochrome P450</fullName>
    </submittedName>
</protein>
<accession>A0A2U3NWY7</accession>
<keyword evidence="3" id="KW-0349">Heme</keyword>
<evidence type="ECO:0000256" key="5">
    <source>
        <dbReference type="ARBA" id="ARBA00023002"/>
    </source>
</evidence>
<evidence type="ECO:0000256" key="1">
    <source>
        <dbReference type="ARBA" id="ARBA00001971"/>
    </source>
</evidence>
<proteinExistence type="inferred from homology"/>
<reference evidence="8 9" key="1">
    <citation type="submission" date="2017-01" db="EMBL/GenBank/DDBJ databases">
        <authorList>
            <consortium name="Urmite Genomes"/>
        </authorList>
    </citation>
    <scope>NUCLEOTIDE SEQUENCE [LARGE SCALE GENOMIC DNA]</scope>
    <source>
        <strain evidence="8 9">AB57</strain>
    </source>
</reference>
<evidence type="ECO:0000256" key="2">
    <source>
        <dbReference type="ARBA" id="ARBA00010617"/>
    </source>
</evidence>
<comment type="similarity">
    <text evidence="2">Belongs to the cytochrome P450 family.</text>
</comment>
<keyword evidence="9" id="KW-1185">Reference proteome</keyword>
<dbReference type="Proteomes" id="UP000240988">
    <property type="component" value="Unassembled WGS sequence"/>
</dbReference>
<dbReference type="EMBL" id="FUFA01000005">
    <property type="protein sequence ID" value="SPM36026.1"/>
    <property type="molecule type" value="Genomic_DNA"/>
</dbReference>
<keyword evidence="7" id="KW-0503">Monooxygenase</keyword>
<sequence length="171" mass="19011">LSRHEDVAAAFKDFETYSSARGVTLDQVSSGEVISETLVQFLDPPAHRRMRGLVNKVFTPRAVMSLEPMVRATIERYFSRLDPDSFDVVADFSAYFPVEVIATMLGLPEEDRQADERRCAGDRRARCPARCRAGNLLLAVDNEANLAAFVNIAGTEARDFCVHDTEAEAIK</sequence>